<dbReference type="Pfam" id="PF00665">
    <property type="entry name" value="rve"/>
    <property type="match status" value="1"/>
</dbReference>
<dbReference type="Gene3D" id="3.30.420.10">
    <property type="entry name" value="Ribonuclease H-like superfamily/Ribonuclease H"/>
    <property type="match status" value="1"/>
</dbReference>
<dbReference type="InterPro" id="IPR001584">
    <property type="entry name" value="Integrase_cat-core"/>
</dbReference>
<sequence>MDFFFGLPADAQGRTRILDIVDRFSNMAHLPPVAASITAEDTADLFVDMVFKHHDMPATIVSDHGPRFTATFWSRLFEIIGTRLMMSTTAHPEMDGQTERDNRMLEEVLCSYAKYFSSWSEFLPMTEFGVKQRCSRFDWDTECLGATSALEKDITRLATCGANAFQVTAISPPASADQSPSGVRPSDSTVIDKFVIHRQFVVRFVRDDIAAAVDKQKESADQRGRKNFENFKVGDLILLSTTSITDASVTNFGTPKLAPRHIGPFKVIKVNGDSYELDIP</sequence>
<reference evidence="2" key="1">
    <citation type="submission" date="2022-12" db="EMBL/GenBank/DDBJ databases">
        <authorList>
            <person name="Webb A."/>
        </authorList>
    </citation>
    <scope>NUCLEOTIDE SEQUENCE</scope>
    <source>
        <strain evidence="2">Pf2</strain>
    </source>
</reference>
<feature type="domain" description="Integrase catalytic" evidence="1">
    <location>
        <begin position="1"/>
        <end position="109"/>
    </location>
</feature>
<name>A0AAV0T4M1_9STRA</name>
<dbReference type="EMBL" id="CANTFK010000343">
    <property type="protein sequence ID" value="CAI5714698.1"/>
    <property type="molecule type" value="Genomic_DNA"/>
</dbReference>
<protein>
    <recommendedName>
        <fullName evidence="1">Integrase catalytic domain-containing protein</fullName>
    </recommendedName>
</protein>
<proteinExistence type="predicted"/>
<evidence type="ECO:0000313" key="2">
    <source>
        <dbReference type="EMBL" id="CAI5714698.1"/>
    </source>
</evidence>
<dbReference type="GO" id="GO:0003676">
    <property type="term" value="F:nucleic acid binding"/>
    <property type="evidence" value="ECO:0007669"/>
    <property type="project" value="InterPro"/>
</dbReference>
<comment type="caution">
    <text evidence="2">The sequence shown here is derived from an EMBL/GenBank/DDBJ whole genome shotgun (WGS) entry which is preliminary data.</text>
</comment>
<organism evidence="2 3">
    <name type="scientific">Peronospora farinosa</name>
    <dbReference type="NCBI Taxonomy" id="134698"/>
    <lineage>
        <taxon>Eukaryota</taxon>
        <taxon>Sar</taxon>
        <taxon>Stramenopiles</taxon>
        <taxon>Oomycota</taxon>
        <taxon>Peronosporomycetes</taxon>
        <taxon>Peronosporales</taxon>
        <taxon>Peronosporaceae</taxon>
        <taxon>Peronospora</taxon>
    </lineage>
</organism>
<dbReference type="PANTHER" id="PTHR37984:SF5">
    <property type="entry name" value="PROTEIN NYNRIN-LIKE"/>
    <property type="match status" value="1"/>
</dbReference>
<dbReference type="Proteomes" id="UP001159659">
    <property type="component" value="Unassembled WGS sequence"/>
</dbReference>
<dbReference type="PROSITE" id="PS50994">
    <property type="entry name" value="INTEGRASE"/>
    <property type="match status" value="1"/>
</dbReference>
<dbReference type="PANTHER" id="PTHR37984">
    <property type="entry name" value="PROTEIN CBG26694"/>
    <property type="match status" value="1"/>
</dbReference>
<dbReference type="InterPro" id="IPR012337">
    <property type="entry name" value="RNaseH-like_sf"/>
</dbReference>
<dbReference type="InterPro" id="IPR050951">
    <property type="entry name" value="Retrovirus_Pol_polyprotein"/>
</dbReference>
<evidence type="ECO:0000259" key="1">
    <source>
        <dbReference type="PROSITE" id="PS50994"/>
    </source>
</evidence>
<dbReference type="SUPFAM" id="SSF53098">
    <property type="entry name" value="Ribonuclease H-like"/>
    <property type="match status" value="1"/>
</dbReference>
<accession>A0AAV0T4M1</accession>
<gene>
    <name evidence="2" type="ORF">PFR002_LOCUS2962</name>
</gene>
<dbReference type="AlphaFoldDB" id="A0AAV0T4M1"/>
<evidence type="ECO:0000313" key="3">
    <source>
        <dbReference type="Proteomes" id="UP001159659"/>
    </source>
</evidence>
<dbReference type="InterPro" id="IPR036397">
    <property type="entry name" value="RNaseH_sf"/>
</dbReference>
<dbReference type="GO" id="GO:0015074">
    <property type="term" value="P:DNA integration"/>
    <property type="evidence" value="ECO:0007669"/>
    <property type="project" value="InterPro"/>
</dbReference>